<accession>A0A4V2S7Z8</accession>
<dbReference type="InterPro" id="IPR000644">
    <property type="entry name" value="CBS_dom"/>
</dbReference>
<evidence type="ECO:0000313" key="6">
    <source>
        <dbReference type="Proteomes" id="UP000295680"/>
    </source>
</evidence>
<evidence type="ECO:0000256" key="1">
    <source>
        <dbReference type="ARBA" id="ARBA00023122"/>
    </source>
</evidence>
<dbReference type="PROSITE" id="PS51371">
    <property type="entry name" value="CBS"/>
    <property type="match status" value="2"/>
</dbReference>
<dbReference type="EMBL" id="SLWS01000002">
    <property type="protein sequence ID" value="TCO61950.1"/>
    <property type="molecule type" value="Genomic_DNA"/>
</dbReference>
<dbReference type="Pfam" id="PF00571">
    <property type="entry name" value="CBS"/>
    <property type="match status" value="2"/>
</dbReference>
<comment type="caution">
    <text evidence="5">The sequence shown here is derived from an EMBL/GenBank/DDBJ whole genome shotgun (WGS) entry which is preliminary data.</text>
</comment>
<keyword evidence="1 2" id="KW-0129">CBS domain</keyword>
<reference evidence="5 6" key="1">
    <citation type="submission" date="2019-03" db="EMBL/GenBank/DDBJ databases">
        <title>Genomic Encyclopedia of Type Strains, Phase IV (KMG-IV): sequencing the most valuable type-strain genomes for metagenomic binning, comparative biology and taxonomic classification.</title>
        <authorList>
            <person name="Goeker M."/>
        </authorList>
    </citation>
    <scope>NUCLEOTIDE SEQUENCE [LARGE SCALE GENOMIC DNA]</scope>
    <source>
        <strain evidence="5 6">DSM 45934</strain>
    </source>
</reference>
<gene>
    <name evidence="5" type="ORF">EV192_10287</name>
</gene>
<dbReference type="Gene3D" id="3.10.580.10">
    <property type="entry name" value="CBS-domain"/>
    <property type="match status" value="1"/>
</dbReference>
<keyword evidence="6" id="KW-1185">Reference proteome</keyword>
<dbReference type="AlphaFoldDB" id="A0A4V2S7Z8"/>
<dbReference type="CDD" id="cd04586">
    <property type="entry name" value="CBS_pair_BON_assoc"/>
    <property type="match status" value="1"/>
</dbReference>
<feature type="domain" description="CBS" evidence="4">
    <location>
        <begin position="10"/>
        <end position="67"/>
    </location>
</feature>
<evidence type="ECO:0000313" key="5">
    <source>
        <dbReference type="EMBL" id="TCO61950.1"/>
    </source>
</evidence>
<feature type="domain" description="CBS" evidence="4">
    <location>
        <begin position="93"/>
        <end position="149"/>
    </location>
</feature>
<feature type="domain" description="BON" evidence="3">
    <location>
        <begin position="145"/>
        <end position="214"/>
    </location>
</feature>
<evidence type="ECO:0000259" key="3">
    <source>
        <dbReference type="PROSITE" id="PS50914"/>
    </source>
</evidence>
<dbReference type="Proteomes" id="UP000295680">
    <property type="component" value="Unassembled WGS sequence"/>
</dbReference>
<name>A0A4V2S7Z8_9PSEU</name>
<sequence length="223" mass="24839">MHNPTVASVMTKDPYTVGPDTDFKTIVDLLADKQISAVAVIAKDGRPLGVVSEADLLHKQENDGEDEHHGLFTGKQTRQRTRKANALQAKDLMTATVYSVSPDDTVTSAARELARRGVRRLFVTDNGKIVGVVSRRDLLSLFRRSDEDIQHEVMREVLVGTLWADPKSVTVTVHDGVVTMLGRLERKCEVEIAGRLVPKIPGVIEVRNRLDHTWNDMPERQQA</sequence>
<evidence type="ECO:0000259" key="4">
    <source>
        <dbReference type="PROSITE" id="PS51371"/>
    </source>
</evidence>
<dbReference type="RefSeq" id="WP_243726736.1">
    <property type="nucleotide sequence ID" value="NZ_SLWS01000002.1"/>
</dbReference>
<protein>
    <submittedName>
        <fullName evidence="5">BON domain-containing protein</fullName>
    </submittedName>
</protein>
<dbReference type="PIRSF" id="PIRSF036990">
    <property type="entry name" value="UCP036990_CBS_BON"/>
    <property type="match status" value="1"/>
</dbReference>
<dbReference type="SUPFAM" id="SSF54631">
    <property type="entry name" value="CBS-domain pair"/>
    <property type="match status" value="1"/>
</dbReference>
<dbReference type="InterPro" id="IPR007055">
    <property type="entry name" value="BON_dom"/>
</dbReference>
<organism evidence="5 6">
    <name type="scientific">Actinocrispum wychmicini</name>
    <dbReference type="NCBI Taxonomy" id="1213861"/>
    <lineage>
        <taxon>Bacteria</taxon>
        <taxon>Bacillati</taxon>
        <taxon>Actinomycetota</taxon>
        <taxon>Actinomycetes</taxon>
        <taxon>Pseudonocardiales</taxon>
        <taxon>Pseudonocardiaceae</taxon>
        <taxon>Actinocrispum</taxon>
    </lineage>
</organism>
<dbReference type="Gene3D" id="3.30.1340.30">
    <property type="match status" value="1"/>
</dbReference>
<dbReference type="InterPro" id="IPR046342">
    <property type="entry name" value="CBS_dom_sf"/>
</dbReference>
<dbReference type="Pfam" id="PF04972">
    <property type="entry name" value="BON"/>
    <property type="match status" value="1"/>
</dbReference>
<dbReference type="PROSITE" id="PS50914">
    <property type="entry name" value="BON"/>
    <property type="match status" value="1"/>
</dbReference>
<dbReference type="PANTHER" id="PTHR43080">
    <property type="entry name" value="CBS DOMAIN-CONTAINING PROTEIN CBSX3, MITOCHONDRIAL"/>
    <property type="match status" value="1"/>
</dbReference>
<dbReference type="PANTHER" id="PTHR43080:SF29">
    <property type="entry name" value="OS02G0818000 PROTEIN"/>
    <property type="match status" value="1"/>
</dbReference>
<dbReference type="InterPro" id="IPR017080">
    <property type="entry name" value="UCP036990_CBS_BON"/>
</dbReference>
<dbReference type="SMART" id="SM00116">
    <property type="entry name" value="CBS"/>
    <property type="match status" value="2"/>
</dbReference>
<evidence type="ECO:0000256" key="2">
    <source>
        <dbReference type="PROSITE-ProRule" id="PRU00703"/>
    </source>
</evidence>
<proteinExistence type="predicted"/>
<dbReference type="InterPro" id="IPR051257">
    <property type="entry name" value="Diverse_CBS-Domain"/>
</dbReference>